<feature type="transmembrane region" description="Helical" evidence="1">
    <location>
        <begin position="505"/>
        <end position="530"/>
    </location>
</feature>
<dbReference type="Gene3D" id="1.20.120.20">
    <property type="entry name" value="Apolipoprotein"/>
    <property type="match status" value="1"/>
</dbReference>
<feature type="domain" description="Tape measure protein N-terminal" evidence="2">
    <location>
        <begin position="64"/>
        <end position="255"/>
    </location>
</feature>
<keyword evidence="1" id="KW-0472">Membrane</keyword>
<dbReference type="AlphaFoldDB" id="A0A921L9U6"/>
<dbReference type="Pfam" id="PF20155">
    <property type="entry name" value="TMP_3"/>
    <property type="match status" value="1"/>
</dbReference>
<name>A0A921L9U6_9LACO</name>
<keyword evidence="1" id="KW-1133">Transmembrane helix</keyword>
<dbReference type="NCBIfam" id="TIGR02675">
    <property type="entry name" value="tape_meas_nterm"/>
    <property type="match status" value="1"/>
</dbReference>
<reference evidence="3" key="2">
    <citation type="submission" date="2021-09" db="EMBL/GenBank/DDBJ databases">
        <authorList>
            <person name="Gilroy R."/>
        </authorList>
    </citation>
    <scope>NUCLEOTIDE SEQUENCE</scope>
    <source>
        <strain evidence="3">7886</strain>
    </source>
</reference>
<dbReference type="InterPro" id="IPR013491">
    <property type="entry name" value="Tape_meas_N"/>
</dbReference>
<dbReference type="InterPro" id="IPR016024">
    <property type="entry name" value="ARM-type_fold"/>
</dbReference>
<proteinExistence type="predicted"/>
<dbReference type="Proteomes" id="UP000747013">
    <property type="component" value="Unassembled WGS sequence"/>
</dbReference>
<evidence type="ECO:0000313" key="4">
    <source>
        <dbReference type="Proteomes" id="UP000747013"/>
    </source>
</evidence>
<dbReference type="EMBL" id="DYWC01000157">
    <property type="protein sequence ID" value="HJF87148.1"/>
    <property type="molecule type" value="Genomic_DNA"/>
</dbReference>
<feature type="transmembrane region" description="Helical" evidence="1">
    <location>
        <begin position="390"/>
        <end position="412"/>
    </location>
</feature>
<dbReference type="SUPFAM" id="SSF48371">
    <property type="entry name" value="ARM repeat"/>
    <property type="match status" value="1"/>
</dbReference>
<evidence type="ECO:0000256" key="1">
    <source>
        <dbReference type="SAM" id="Phobius"/>
    </source>
</evidence>
<keyword evidence="1" id="KW-0812">Transmembrane</keyword>
<accession>A0A921L9U6</accession>
<evidence type="ECO:0000259" key="2">
    <source>
        <dbReference type="Pfam" id="PF20155"/>
    </source>
</evidence>
<sequence length="947" mass="102438">MADGKIVISVDVDGKNVKTLNSDLDQLQGKSTKASSGIKNMAVAMGAVKVAGAAFNVLKSSLDGAISRFDTFQKFPKVMAALGFSTDDSKKSMDKLSEGIDGLPTTLDDVVASTQQMAATTGDLDRSTDTVIALNNAFLASGASSEDATRGMQQYNQMLSNGTVDLDSWKTIQETMPLALQKTAEAMGFTGATAKRDLYQALQDGEVTFDQFSDSLIELGTGTGDLAKLAKENSLGIATSITNLKNSTVNGLEKIIEKFDELSQKLTGKSIAEHIDSVKGIINSTFSAITDSMDKIIPIIDKVKAAFTNLGDSNSLGLSTLKWSFGVISDAVGVMGDTIFNYIPDVIDIFKQMAGYILPALDYIVDGLATLGTMVVKVVQHIFAPAIDTLIGIVQGMIPVIGPIVTGIAQLFSEMAFKISDFVVNQVIPVLDRFRDFLYKNGDAVKKFGVALADLALAFGAFKAVSSVVGVITKIGTAIKTVSTVISVIKSMGVLKYGAMVVKMLMGFMSPIGLVVTALTALAGVFVYLWQTNETFRNKVIEIWNAIVSFLQPIIETITTFITEKWTALTEWWSENQQGFFDKISEIWNAIVETVQPIIQAISDFIMQVWGTVVDWWNENQQLILDTTLAVWEAIKEVFSGVMTAISSIVEVAMELIYIVVSTILGNIKAFWDQWGSTIKTIVKAIWTVISNIFQGTLKNILTIVTSIITQIKTIIQSVMTIIKGIINVTLGIIKGDWNRVLSGIKQIVSGFKSYVTSTFSNLMSTAKSLVSNGIQAVKNTFNSLRNIDLFSVGRNIIQGLVNGISSMVGAVASEISKVAGNIKSKIKGALGIHSPSRWMRDMIGKNMMLGWEIGIDKNAKIPAKAMEDATDLVIPKVSAERVLLANGSAYRGTNSQTINNNSSSVKTIENKPLVTMNVIWQGKEDIKRTMETMGWIVNVDKKGALE</sequence>
<gene>
    <name evidence="3" type="ORF">K8V88_06895</name>
</gene>
<comment type="caution">
    <text evidence="3">The sequence shown here is derived from an EMBL/GenBank/DDBJ whole genome shotgun (WGS) entry which is preliminary data.</text>
</comment>
<dbReference type="PANTHER" id="PTHR37813">
    <property type="entry name" value="FELS-2 PROPHAGE PROTEIN"/>
    <property type="match status" value="1"/>
</dbReference>
<evidence type="ECO:0000313" key="3">
    <source>
        <dbReference type="EMBL" id="HJF87148.1"/>
    </source>
</evidence>
<protein>
    <submittedName>
        <fullName evidence="3">Tape measure protein</fullName>
    </submittedName>
</protein>
<reference evidence="3" key="1">
    <citation type="journal article" date="2021" name="PeerJ">
        <title>Extensive microbial diversity within the chicken gut microbiome revealed by metagenomics and culture.</title>
        <authorList>
            <person name="Gilroy R."/>
            <person name="Ravi A."/>
            <person name="Getino M."/>
            <person name="Pursley I."/>
            <person name="Horton D.L."/>
            <person name="Alikhan N.F."/>
            <person name="Baker D."/>
            <person name="Gharbi K."/>
            <person name="Hall N."/>
            <person name="Watson M."/>
            <person name="Adriaenssens E.M."/>
            <person name="Foster-Nyarko E."/>
            <person name="Jarju S."/>
            <person name="Secka A."/>
            <person name="Antonio M."/>
            <person name="Oren A."/>
            <person name="Chaudhuri R.R."/>
            <person name="La Ragione R."/>
            <person name="Hildebrand F."/>
            <person name="Pallen M.J."/>
        </authorList>
    </citation>
    <scope>NUCLEOTIDE SEQUENCE</scope>
    <source>
        <strain evidence="3">7886</strain>
    </source>
</reference>
<dbReference type="PANTHER" id="PTHR37813:SF1">
    <property type="entry name" value="FELS-2 PROPHAGE PROTEIN"/>
    <property type="match status" value="1"/>
</dbReference>
<organism evidence="3 4">
    <name type="scientific">Companilactobacillus farciminis</name>
    <dbReference type="NCBI Taxonomy" id="1612"/>
    <lineage>
        <taxon>Bacteria</taxon>
        <taxon>Bacillati</taxon>
        <taxon>Bacillota</taxon>
        <taxon>Bacilli</taxon>
        <taxon>Lactobacillales</taxon>
        <taxon>Lactobacillaceae</taxon>
        <taxon>Companilactobacillus</taxon>
    </lineage>
</organism>